<proteinExistence type="predicted"/>
<organism evidence="1 2">
    <name type="scientific">Mycobacterium kansasii</name>
    <dbReference type="NCBI Taxonomy" id="1768"/>
    <lineage>
        <taxon>Bacteria</taxon>
        <taxon>Bacillati</taxon>
        <taxon>Actinomycetota</taxon>
        <taxon>Actinomycetes</taxon>
        <taxon>Mycobacteriales</taxon>
        <taxon>Mycobacteriaceae</taxon>
        <taxon>Mycobacterium</taxon>
    </lineage>
</organism>
<name>A0A1V3XTB0_MYCKA</name>
<reference evidence="1 2" key="1">
    <citation type="submission" date="2017-02" db="EMBL/GenBank/DDBJ databases">
        <title>Complete genome sequences of Mycobacterium kansasii strains isolated from rhesus macaques.</title>
        <authorList>
            <person name="Panda A."/>
            <person name="Nagaraj S."/>
            <person name="Zhao X."/>
            <person name="Tettelin H."/>
            <person name="Detolla L.J."/>
        </authorList>
    </citation>
    <scope>NUCLEOTIDE SEQUENCE [LARGE SCALE GENOMIC DNA]</scope>
    <source>
        <strain evidence="1 2">11-3813</strain>
    </source>
</reference>
<dbReference type="EMBL" id="MVBM01000001">
    <property type="protein sequence ID" value="OOK82419.1"/>
    <property type="molecule type" value="Genomic_DNA"/>
</dbReference>
<accession>A0A1V3XTB0</accession>
<sequence>MLHSGICVVDGTNGASSRDSQVRLDQSVSLMDSRLTLNEGGPS</sequence>
<protein>
    <submittedName>
        <fullName evidence="1">Uncharacterized protein</fullName>
    </submittedName>
</protein>
<evidence type="ECO:0000313" key="1">
    <source>
        <dbReference type="EMBL" id="OOK82419.1"/>
    </source>
</evidence>
<dbReference type="AlphaFoldDB" id="A0A1V3XTB0"/>
<gene>
    <name evidence="1" type="ORF">BZL30_0682</name>
</gene>
<comment type="caution">
    <text evidence="1">The sequence shown here is derived from an EMBL/GenBank/DDBJ whole genome shotgun (WGS) entry which is preliminary data.</text>
</comment>
<dbReference type="Proteomes" id="UP000189229">
    <property type="component" value="Unassembled WGS sequence"/>
</dbReference>
<evidence type="ECO:0000313" key="2">
    <source>
        <dbReference type="Proteomes" id="UP000189229"/>
    </source>
</evidence>